<dbReference type="GO" id="GO:0006508">
    <property type="term" value="P:proteolysis"/>
    <property type="evidence" value="ECO:0007669"/>
    <property type="project" value="UniProtKB-KW"/>
</dbReference>
<name>A0A318HZV8_9BACT</name>
<evidence type="ECO:0000256" key="4">
    <source>
        <dbReference type="ARBA" id="ARBA00022833"/>
    </source>
</evidence>
<feature type="signal peptide" evidence="6">
    <location>
        <begin position="1"/>
        <end position="19"/>
    </location>
</feature>
<evidence type="ECO:0000259" key="8">
    <source>
        <dbReference type="Pfam" id="PF05193"/>
    </source>
</evidence>
<keyword evidence="10" id="KW-1185">Reference proteome</keyword>
<dbReference type="InterPro" id="IPR011765">
    <property type="entry name" value="Pept_M16_N"/>
</dbReference>
<dbReference type="PANTHER" id="PTHR43690">
    <property type="entry name" value="NARDILYSIN"/>
    <property type="match status" value="1"/>
</dbReference>
<gene>
    <name evidence="9" type="ORF">EJ73_00478</name>
</gene>
<dbReference type="PANTHER" id="PTHR43690:SF17">
    <property type="entry name" value="PROTEIN YHJJ"/>
    <property type="match status" value="1"/>
</dbReference>
<evidence type="ECO:0000256" key="5">
    <source>
        <dbReference type="ARBA" id="ARBA00023049"/>
    </source>
</evidence>
<feature type="domain" description="Peptidase M16 C-terminal" evidence="8">
    <location>
        <begin position="679"/>
        <end position="849"/>
    </location>
</feature>
<feature type="chain" id="PRO_5016370159" evidence="6">
    <location>
        <begin position="20"/>
        <end position="934"/>
    </location>
</feature>
<keyword evidence="3" id="KW-0378">Hydrolase</keyword>
<accession>A0A318HZV8</accession>
<dbReference type="InterPro" id="IPR007863">
    <property type="entry name" value="Peptidase_M16_C"/>
</dbReference>
<dbReference type="InterPro" id="IPR011249">
    <property type="entry name" value="Metalloenz_LuxS/M16"/>
</dbReference>
<dbReference type="GO" id="GO:0008237">
    <property type="term" value="F:metallopeptidase activity"/>
    <property type="evidence" value="ECO:0007669"/>
    <property type="project" value="UniProtKB-KW"/>
</dbReference>
<dbReference type="GO" id="GO:0046872">
    <property type="term" value="F:metal ion binding"/>
    <property type="evidence" value="ECO:0007669"/>
    <property type="project" value="InterPro"/>
</dbReference>
<keyword evidence="5" id="KW-0482">Metalloprotease</keyword>
<evidence type="ECO:0000313" key="9">
    <source>
        <dbReference type="EMBL" id="PXX23883.1"/>
    </source>
</evidence>
<keyword evidence="4" id="KW-0862">Zinc</keyword>
<feature type="domain" description="Peptidase M16 N-terminal" evidence="7">
    <location>
        <begin position="49"/>
        <end position="154"/>
    </location>
</feature>
<dbReference type="Pfam" id="PF00675">
    <property type="entry name" value="Peptidase_M16"/>
    <property type="match status" value="1"/>
</dbReference>
<dbReference type="Gene3D" id="3.30.830.10">
    <property type="entry name" value="Metalloenzyme, LuxS/M16 peptidase-like"/>
    <property type="match status" value="4"/>
</dbReference>
<dbReference type="SUPFAM" id="SSF63411">
    <property type="entry name" value="LuxS/MPP-like metallohydrolase"/>
    <property type="match status" value="4"/>
</dbReference>
<comment type="similarity">
    <text evidence="1">Belongs to the peptidase M16 family.</text>
</comment>
<evidence type="ECO:0000259" key="7">
    <source>
        <dbReference type="Pfam" id="PF00675"/>
    </source>
</evidence>
<proteinExistence type="inferred from homology"/>
<evidence type="ECO:0000256" key="6">
    <source>
        <dbReference type="SAM" id="SignalP"/>
    </source>
</evidence>
<comment type="caution">
    <text evidence="9">The sequence shown here is derived from an EMBL/GenBank/DDBJ whole genome shotgun (WGS) entry which is preliminary data.</text>
</comment>
<dbReference type="STRING" id="1122991.GCA_000613445_00449"/>
<keyword evidence="2 9" id="KW-0645">Protease</keyword>
<protein>
    <submittedName>
        <fullName evidence="9">Zinc protease</fullName>
    </submittedName>
</protein>
<dbReference type="EMBL" id="QJJX01000004">
    <property type="protein sequence ID" value="PXX23883.1"/>
    <property type="molecule type" value="Genomic_DNA"/>
</dbReference>
<keyword evidence="6" id="KW-0732">Signal</keyword>
<organism evidence="9 10">
    <name type="scientific">Hoylesella shahii DSM 15611 = JCM 12083</name>
    <dbReference type="NCBI Taxonomy" id="1122991"/>
    <lineage>
        <taxon>Bacteria</taxon>
        <taxon>Pseudomonadati</taxon>
        <taxon>Bacteroidota</taxon>
        <taxon>Bacteroidia</taxon>
        <taxon>Bacteroidales</taxon>
        <taxon>Prevotellaceae</taxon>
        <taxon>Hoylesella</taxon>
    </lineage>
</organism>
<feature type="domain" description="Peptidase M16 C-terminal" evidence="8">
    <location>
        <begin position="193"/>
        <end position="372"/>
    </location>
</feature>
<dbReference type="InterPro" id="IPR050626">
    <property type="entry name" value="Peptidase_M16"/>
</dbReference>
<evidence type="ECO:0000256" key="2">
    <source>
        <dbReference type="ARBA" id="ARBA00022670"/>
    </source>
</evidence>
<dbReference type="AlphaFoldDB" id="A0A318HZV8"/>
<dbReference type="Pfam" id="PF05193">
    <property type="entry name" value="Peptidase_M16_C"/>
    <property type="match status" value="2"/>
</dbReference>
<evidence type="ECO:0000256" key="1">
    <source>
        <dbReference type="ARBA" id="ARBA00007261"/>
    </source>
</evidence>
<dbReference type="Proteomes" id="UP000248314">
    <property type="component" value="Unassembled WGS sequence"/>
</dbReference>
<evidence type="ECO:0000256" key="3">
    <source>
        <dbReference type="ARBA" id="ARBA00022801"/>
    </source>
</evidence>
<reference evidence="9 10" key="1">
    <citation type="submission" date="2018-05" db="EMBL/GenBank/DDBJ databases">
        <title>Genomic Encyclopedia of Type Strains, Phase I: the one thousand microbial genomes (KMG-I) project.</title>
        <authorList>
            <person name="Kyrpides N."/>
        </authorList>
    </citation>
    <scope>NUCLEOTIDE SEQUENCE [LARGE SCALE GENOMIC DNA]</scope>
    <source>
        <strain evidence="9 10">DSM 15611</strain>
    </source>
</reference>
<sequence length="934" mass="104239">MRFALLGLASLALAQQVQAQNEALRKGKLPNGLTYYIYNDGSTPGVAQFYLYQNVGAVNEDDNQTGLAHALEHLAFNATDNFPGGVMAFLKANALTEFEAFTGVDDTKYAVHNVPTNNQQLMGKMFLLLKDWCHGIKLLPADVEKERGIIMEEWRRREGIDRRITDSTARVMYNYSKYAYRNVIGNEARIRAFSAKDLRKFYDTWYRPRHQFVAIIGDVDLDQTERTIKATLSALPAKPTPYDLECRLIGDNSEPLFMQFVDKENKSASFGLYQRIRLANNRNDDEAVKNFLFTSMFNTLAPRRFARLKNADEETFIAASVNLSPLVRGFAQVAWDVVPYANKAQQAMEQLLNVRAAMANGGFSKQEFEAEKGKMYQGMKEALEASGLGTPDNVFGLMKQNFVYGTPITDFRQQIQRNIEVLVEQEVEDFNTWIAKLFAPNNLAFITYERTPGELNITQTNFLTALANSEKPQVAMAQDNSTPAKLDLSHIVAGKIVSEKPIAKLAAKEWKLSNGARVIYKYLPQAKGKVFFSATAPGGKAAVSPQQLPNYTAMRNQLMQTGVGGYNRNQLASWLQGKELDLTMSPGDYSDDLSGSMDVSQADNFFGYLNLILSRHNFSPSVFSKYVQRSKYLYANRATEGMEAAQDSIRQLLFPPSEANPVENEAFFDRMQFDELPSQFFAHFGNAARFTYFIVGDMPEAQAKNIATRYLASLKGDPNQTLPVPTAMNFASKEPVIKRRFNVDMQGDMAEIEISFANKQRLSDKEQAALEVMRSILETKAFDEIREKEQLSYTIGVSANYTSQPETSETLSIHLSTARQNVDKAVAKVYALLEEVSQGKFTADQFKQAVVPLAVDEQSPASPELATNPSLWMATLGVYAQTGETITPEESAAVEPVFSTLTPADVMAVATKLLNNAVKREIVVQAIAHEGKLS</sequence>
<evidence type="ECO:0000313" key="10">
    <source>
        <dbReference type="Proteomes" id="UP000248314"/>
    </source>
</evidence>